<comment type="caution">
    <text evidence="1">The sequence shown here is derived from an EMBL/GenBank/DDBJ whole genome shotgun (WGS) entry which is preliminary data.</text>
</comment>
<reference evidence="1 2" key="1">
    <citation type="submission" date="2016-08" db="EMBL/GenBank/DDBJ databases">
        <title>Draft genome of the agarase producing Sphingomonas sp. MCT13.</title>
        <authorList>
            <person name="D'Andrea M.M."/>
            <person name="Rossolini G.M."/>
            <person name="Thaller M.C."/>
        </authorList>
    </citation>
    <scope>NUCLEOTIDE SEQUENCE [LARGE SCALE GENOMIC DNA]</scope>
    <source>
        <strain evidence="1 2">MCT13</strain>
    </source>
</reference>
<dbReference type="Proteomes" id="UP000094487">
    <property type="component" value="Unassembled WGS sequence"/>
</dbReference>
<evidence type="ECO:0000313" key="1">
    <source>
        <dbReference type="EMBL" id="ODP39288.1"/>
    </source>
</evidence>
<proteinExistence type="predicted"/>
<dbReference type="EMBL" id="MDDS01000006">
    <property type="protein sequence ID" value="ODP39288.1"/>
    <property type="molecule type" value="Genomic_DNA"/>
</dbReference>
<gene>
    <name evidence="1" type="ORF">BFL28_10770</name>
</gene>
<accession>A0A1E3LZZ2</accession>
<dbReference type="STRING" id="1888892.BFL28_10770"/>
<keyword evidence="2" id="KW-1185">Reference proteome</keyword>
<dbReference type="AlphaFoldDB" id="A0A1E3LZZ2"/>
<organism evidence="1 2">
    <name type="scientific">Sphingomonas turrisvirgatae</name>
    <dbReference type="NCBI Taxonomy" id="1888892"/>
    <lineage>
        <taxon>Bacteria</taxon>
        <taxon>Pseudomonadati</taxon>
        <taxon>Pseudomonadota</taxon>
        <taxon>Alphaproteobacteria</taxon>
        <taxon>Sphingomonadales</taxon>
        <taxon>Sphingomonadaceae</taxon>
        <taxon>Sphingomonas</taxon>
    </lineage>
</organism>
<evidence type="ECO:0000313" key="2">
    <source>
        <dbReference type="Proteomes" id="UP000094487"/>
    </source>
</evidence>
<sequence>MLARMFGLKPADPEVILLETHRGVVDALNEEAIRPRADASNARAARDAAERRLRSEKNRAIESGRLASELLTERDAARDRLRQIAAMETVGSAPAAKRMAATARAGLPEFADGEREAA</sequence>
<name>A0A1E3LZZ2_9SPHN</name>
<protein>
    <submittedName>
        <fullName evidence="1">Uncharacterized protein</fullName>
    </submittedName>
</protein>